<evidence type="ECO:0000256" key="1">
    <source>
        <dbReference type="SAM" id="Phobius"/>
    </source>
</evidence>
<evidence type="ECO:0000313" key="3">
    <source>
        <dbReference type="EMBL" id="BBZ29275.1"/>
    </source>
</evidence>
<dbReference type="PANTHER" id="PTHR14969">
    <property type="entry name" value="SPHINGOSINE-1-PHOSPHATE PHOSPHOHYDROLASE"/>
    <property type="match status" value="1"/>
</dbReference>
<dbReference type="Gene3D" id="1.20.144.10">
    <property type="entry name" value="Phosphatidic acid phosphatase type 2/haloperoxidase"/>
    <property type="match status" value="1"/>
</dbReference>
<feature type="transmembrane region" description="Helical" evidence="1">
    <location>
        <begin position="84"/>
        <end position="104"/>
    </location>
</feature>
<dbReference type="KEGG" id="mmag:MMAD_35700"/>
<dbReference type="Pfam" id="PF01569">
    <property type="entry name" value="PAP2"/>
    <property type="match status" value="1"/>
</dbReference>
<keyword evidence="1" id="KW-0812">Transmembrane</keyword>
<evidence type="ECO:0000313" key="4">
    <source>
        <dbReference type="Proteomes" id="UP000466517"/>
    </source>
</evidence>
<feature type="transmembrane region" description="Helical" evidence="1">
    <location>
        <begin position="54"/>
        <end position="77"/>
    </location>
</feature>
<evidence type="ECO:0000259" key="2">
    <source>
        <dbReference type="SMART" id="SM00014"/>
    </source>
</evidence>
<dbReference type="InterPro" id="IPR036938">
    <property type="entry name" value="PAP2/HPO_sf"/>
</dbReference>
<feature type="transmembrane region" description="Helical" evidence="1">
    <location>
        <begin position="159"/>
        <end position="179"/>
    </location>
</feature>
<dbReference type="EMBL" id="AP022610">
    <property type="protein sequence ID" value="BBZ29275.1"/>
    <property type="molecule type" value="Genomic_DNA"/>
</dbReference>
<dbReference type="InterPro" id="IPR000326">
    <property type="entry name" value="PAP2/HPO"/>
</dbReference>
<organism evidence="3 4">
    <name type="scientific">Mycolicibacterium madagascariense</name>
    <dbReference type="NCBI Taxonomy" id="212765"/>
    <lineage>
        <taxon>Bacteria</taxon>
        <taxon>Bacillati</taxon>
        <taxon>Actinomycetota</taxon>
        <taxon>Actinomycetes</taxon>
        <taxon>Mycobacteriales</taxon>
        <taxon>Mycobacteriaceae</taxon>
        <taxon>Mycolicibacterium</taxon>
    </lineage>
</organism>
<protein>
    <recommendedName>
        <fullName evidence="2">Phosphatidic acid phosphatase type 2/haloperoxidase domain-containing protein</fullName>
    </recommendedName>
</protein>
<dbReference type="SMART" id="SM00014">
    <property type="entry name" value="acidPPc"/>
    <property type="match status" value="1"/>
</dbReference>
<sequence length="217" mass="22116">MVTRPVRSVSWLIVLAVAFVGLAVLAHLDASGTGLDHRVLGWVAGRRCQGLTTAAGVTTTLASPTATGLLAAVAALACWRRRRAVRPAVVVLGTVLIANGLAVVSKRLVAEQRPPGSRAFQLGIAHSFPSGHVTGTLALFGIVAVVVGRAGTAAVRTALAAVAVAATSVVALSRLYLGVHWVTDVAGGLLLGGAAVLAGSMACDRREARRPVVQAMR</sequence>
<reference evidence="3 4" key="1">
    <citation type="journal article" date="2019" name="Emerg. Microbes Infect.">
        <title>Comprehensive subspecies identification of 175 nontuberculous mycobacteria species based on 7547 genomic profiles.</title>
        <authorList>
            <person name="Matsumoto Y."/>
            <person name="Kinjo T."/>
            <person name="Motooka D."/>
            <person name="Nabeya D."/>
            <person name="Jung N."/>
            <person name="Uechi K."/>
            <person name="Horii T."/>
            <person name="Iida T."/>
            <person name="Fujita J."/>
            <person name="Nakamura S."/>
        </authorList>
    </citation>
    <scope>NUCLEOTIDE SEQUENCE [LARGE SCALE GENOMIC DNA]</scope>
    <source>
        <strain evidence="3 4">JCM 13574</strain>
    </source>
</reference>
<feature type="transmembrane region" description="Helical" evidence="1">
    <location>
        <begin position="124"/>
        <end position="147"/>
    </location>
</feature>
<feature type="transmembrane region" description="Helical" evidence="1">
    <location>
        <begin position="185"/>
        <end position="203"/>
    </location>
</feature>
<gene>
    <name evidence="3" type="ORF">MMAD_35700</name>
</gene>
<proteinExistence type="predicted"/>
<feature type="domain" description="Phosphatidic acid phosphatase type 2/haloperoxidase" evidence="2">
    <location>
        <begin position="87"/>
        <end position="200"/>
    </location>
</feature>
<keyword evidence="1" id="KW-0472">Membrane</keyword>
<dbReference type="PANTHER" id="PTHR14969:SF13">
    <property type="entry name" value="AT30094P"/>
    <property type="match status" value="1"/>
</dbReference>
<keyword evidence="1" id="KW-1133">Transmembrane helix</keyword>
<name>A0A7I7XJI6_9MYCO</name>
<accession>A0A7I7XJI6</accession>
<dbReference type="Proteomes" id="UP000466517">
    <property type="component" value="Chromosome"/>
</dbReference>
<dbReference type="AlphaFoldDB" id="A0A7I7XJI6"/>
<dbReference type="SUPFAM" id="SSF48317">
    <property type="entry name" value="Acid phosphatase/Vanadium-dependent haloperoxidase"/>
    <property type="match status" value="1"/>
</dbReference>
<keyword evidence="4" id="KW-1185">Reference proteome</keyword>